<dbReference type="Pfam" id="PF04073">
    <property type="entry name" value="tRNA_edit"/>
    <property type="match status" value="1"/>
</dbReference>
<dbReference type="AlphaFoldDB" id="A0A2I1PAX9"/>
<dbReference type="InterPro" id="IPR007214">
    <property type="entry name" value="YbaK/aa-tRNA-synth-assoc-dom"/>
</dbReference>
<protein>
    <recommendedName>
        <fullName evidence="1">YbaK/aminoacyl-tRNA synthetase-associated domain-containing protein</fullName>
    </recommendedName>
</protein>
<dbReference type="Gene3D" id="3.90.960.10">
    <property type="entry name" value="YbaK/aminoacyl-tRNA synthetase-associated domain"/>
    <property type="match status" value="1"/>
</dbReference>
<keyword evidence="3" id="KW-1185">Reference proteome</keyword>
<sequence>MSSARGTLEWTPLADGLDLVAPPVAEAARAGHVPGAEVVGIDADLADTAAFCEAYAVTPEASANCVVVEGRRGERTTMAAVMVLATDRADVNRTVRKHLGVRRISFADQTATESATGMTSGGITPVGLPADWPILVDERVAAAEAVVIGGGVRGAKLLVPGAELAALPGAEVLDLVVPG</sequence>
<feature type="domain" description="YbaK/aminoacyl-tRNA synthetase-associated" evidence="1">
    <location>
        <begin position="44"/>
        <end position="166"/>
    </location>
</feature>
<dbReference type="PANTHER" id="PTHR30411:SF1">
    <property type="entry name" value="CYTOPLASMIC PROTEIN"/>
    <property type="match status" value="1"/>
</dbReference>
<comment type="caution">
    <text evidence="2">The sequence shown here is derived from an EMBL/GenBank/DDBJ whole genome shotgun (WGS) entry which is preliminary data.</text>
</comment>
<name>A0A2I1PAX9_9MICO</name>
<dbReference type="Proteomes" id="UP000234206">
    <property type="component" value="Unassembled WGS sequence"/>
</dbReference>
<dbReference type="SUPFAM" id="SSF55826">
    <property type="entry name" value="YbaK/ProRS associated domain"/>
    <property type="match status" value="1"/>
</dbReference>
<gene>
    <name evidence="2" type="ORF">CYJ76_05925</name>
</gene>
<dbReference type="OrthoDB" id="9796920at2"/>
<dbReference type="RefSeq" id="WP_070705536.1">
    <property type="nucleotide sequence ID" value="NZ_PKIZ01000009.1"/>
</dbReference>
<dbReference type="GO" id="GO:0002161">
    <property type="term" value="F:aminoacyl-tRNA deacylase activity"/>
    <property type="evidence" value="ECO:0007669"/>
    <property type="project" value="InterPro"/>
</dbReference>
<dbReference type="InterPro" id="IPR036754">
    <property type="entry name" value="YbaK/aa-tRNA-synt-asso_dom_sf"/>
</dbReference>
<accession>A0A2I1PAX9</accession>
<dbReference type="EMBL" id="PKIZ01000009">
    <property type="protein sequence ID" value="PKZ41785.1"/>
    <property type="molecule type" value="Genomic_DNA"/>
</dbReference>
<evidence type="ECO:0000313" key="3">
    <source>
        <dbReference type="Proteomes" id="UP000234206"/>
    </source>
</evidence>
<organism evidence="2 3">
    <name type="scientific">Kytococcus schroeteri</name>
    <dbReference type="NCBI Taxonomy" id="138300"/>
    <lineage>
        <taxon>Bacteria</taxon>
        <taxon>Bacillati</taxon>
        <taxon>Actinomycetota</taxon>
        <taxon>Actinomycetes</taxon>
        <taxon>Micrococcales</taxon>
        <taxon>Kytococcaceae</taxon>
        <taxon>Kytococcus</taxon>
    </lineage>
</organism>
<evidence type="ECO:0000259" key="1">
    <source>
        <dbReference type="Pfam" id="PF04073"/>
    </source>
</evidence>
<evidence type="ECO:0000313" key="2">
    <source>
        <dbReference type="EMBL" id="PKZ41785.1"/>
    </source>
</evidence>
<reference evidence="2 3" key="1">
    <citation type="submission" date="2017-12" db="EMBL/GenBank/DDBJ databases">
        <title>Phylogenetic diversity of female urinary microbiome.</title>
        <authorList>
            <person name="Thomas-White K."/>
            <person name="Wolfe A.J."/>
        </authorList>
    </citation>
    <scope>NUCLEOTIDE SEQUENCE [LARGE SCALE GENOMIC DNA]</scope>
    <source>
        <strain evidence="2 3">UMB1298</strain>
    </source>
</reference>
<dbReference type="PANTHER" id="PTHR30411">
    <property type="entry name" value="CYTOPLASMIC PROTEIN"/>
    <property type="match status" value="1"/>
</dbReference>
<proteinExistence type="predicted"/>